<evidence type="ECO:0000256" key="2">
    <source>
        <dbReference type="ARBA" id="ARBA00012621"/>
    </source>
</evidence>
<accession>A0A011QII9</accession>
<protein>
    <recommendedName>
        <fullName evidence="3 9">3-deoxy-D-manno-octulosonic acid transferase</fullName>
        <shortName evidence="9">Kdo transferase</shortName>
        <ecNumber evidence="2 9">2.4.99.12</ecNumber>
    </recommendedName>
    <alternativeName>
        <fullName evidence="5 9">Lipid IV(A) 3-deoxy-D-manno-octulosonic acid transferase</fullName>
    </alternativeName>
</protein>
<name>A0A011QII9_ACCRE</name>
<comment type="similarity">
    <text evidence="9">Belongs to the glycosyltransferase group 1 family.</text>
</comment>
<dbReference type="AlphaFoldDB" id="A0A011QII9"/>
<evidence type="ECO:0000256" key="7">
    <source>
        <dbReference type="PIRSR" id="PIRSR639901-1"/>
    </source>
</evidence>
<evidence type="ECO:0000256" key="5">
    <source>
        <dbReference type="ARBA" id="ARBA00031445"/>
    </source>
</evidence>
<reference evidence="11" key="1">
    <citation type="submission" date="2014-02" db="EMBL/GenBank/DDBJ databases">
        <title>Expanding our view of genomic diversity in Candidatus Accumulibacter clades.</title>
        <authorList>
            <person name="Skennerton C.T."/>
            <person name="Barr J.J."/>
            <person name="Slater F.R."/>
            <person name="Bond P.L."/>
            <person name="Tyson G.W."/>
        </authorList>
    </citation>
    <scope>NUCLEOTIDE SEQUENCE [LARGE SCALE GENOMIC DNA]</scope>
</reference>
<evidence type="ECO:0000256" key="8">
    <source>
        <dbReference type="PIRSR" id="PIRSR639901-2"/>
    </source>
</evidence>
<keyword evidence="11" id="KW-0328">Glycosyltransferase</keyword>
<dbReference type="InterPro" id="IPR039901">
    <property type="entry name" value="Kdotransferase"/>
</dbReference>
<dbReference type="EMBL" id="JEMY01000024">
    <property type="protein sequence ID" value="EXI88860.1"/>
    <property type="molecule type" value="Genomic_DNA"/>
</dbReference>
<dbReference type="InterPro" id="IPR038107">
    <property type="entry name" value="Glycos_transf_N_sf"/>
</dbReference>
<dbReference type="Gene3D" id="3.40.50.11720">
    <property type="entry name" value="3-Deoxy-D-manno-octulosonic-acid transferase, N-terminal domain"/>
    <property type="match status" value="1"/>
</dbReference>
<dbReference type="Gene3D" id="3.40.50.2000">
    <property type="entry name" value="Glycogen Phosphorylase B"/>
    <property type="match status" value="1"/>
</dbReference>
<dbReference type="EC" id="2.4.99.12" evidence="2 9"/>
<keyword evidence="12" id="KW-1185">Reference proteome</keyword>
<dbReference type="GO" id="GO:0009245">
    <property type="term" value="P:lipid A biosynthetic process"/>
    <property type="evidence" value="ECO:0007669"/>
    <property type="project" value="TreeGrafter"/>
</dbReference>
<dbReference type="Pfam" id="PF04413">
    <property type="entry name" value="Glycos_transf_N"/>
    <property type="match status" value="1"/>
</dbReference>
<feature type="site" description="Transition state stabilizer" evidence="8">
    <location>
        <position position="214"/>
    </location>
</feature>
<keyword evidence="4 9" id="KW-0808">Transferase</keyword>
<dbReference type="PANTHER" id="PTHR42755">
    <property type="entry name" value="3-DEOXY-MANNO-OCTULOSONATE CYTIDYLYLTRANSFERASE"/>
    <property type="match status" value="1"/>
</dbReference>
<dbReference type="InterPro" id="IPR007507">
    <property type="entry name" value="Glycos_transf_N"/>
</dbReference>
<proteinExistence type="inferred from homology"/>
<feature type="site" description="Transition state stabilizer" evidence="8">
    <location>
        <position position="138"/>
    </location>
</feature>
<dbReference type="NCBIfam" id="NF004386">
    <property type="entry name" value="PRK05749.1-2"/>
    <property type="match status" value="1"/>
</dbReference>
<comment type="pathway">
    <text evidence="1 9">Bacterial outer membrane biogenesis; LPS core biosynthesis.</text>
</comment>
<evidence type="ECO:0000256" key="9">
    <source>
        <dbReference type="RuleBase" id="RU365103"/>
    </source>
</evidence>
<keyword evidence="9" id="KW-0448">Lipopolysaccharide biosynthesis</keyword>
<evidence type="ECO:0000256" key="6">
    <source>
        <dbReference type="ARBA" id="ARBA00049183"/>
    </source>
</evidence>
<evidence type="ECO:0000256" key="4">
    <source>
        <dbReference type="ARBA" id="ARBA00022679"/>
    </source>
</evidence>
<dbReference type="eggNOG" id="COG1519">
    <property type="taxonomic scope" value="Bacteria"/>
</dbReference>
<evidence type="ECO:0000256" key="3">
    <source>
        <dbReference type="ARBA" id="ARBA00019077"/>
    </source>
</evidence>
<comment type="caution">
    <text evidence="11">The sequence shown here is derived from an EMBL/GenBank/DDBJ whole genome shotgun (WGS) entry which is preliminary data.</text>
</comment>
<dbReference type="GO" id="GO:0009244">
    <property type="term" value="P:lipopolysaccharide core region biosynthetic process"/>
    <property type="evidence" value="ECO:0007669"/>
    <property type="project" value="UniProtKB-UniRule"/>
</dbReference>
<dbReference type="GO" id="GO:0005886">
    <property type="term" value="C:plasma membrane"/>
    <property type="evidence" value="ECO:0007669"/>
    <property type="project" value="UniProtKB-SubCell"/>
</dbReference>
<dbReference type="STRING" id="1454004.AW11_01963"/>
<dbReference type="UniPathway" id="UPA00958"/>
<feature type="active site" description="Proton acceptor" evidence="7">
    <location>
        <position position="65"/>
    </location>
</feature>
<feature type="domain" description="3-deoxy-D-manno-octulosonic-acid transferase N-terminal" evidence="10">
    <location>
        <begin position="37"/>
        <end position="217"/>
    </location>
</feature>
<keyword evidence="9" id="KW-1003">Cell membrane</keyword>
<evidence type="ECO:0000313" key="12">
    <source>
        <dbReference type="Proteomes" id="UP000022141"/>
    </source>
</evidence>
<dbReference type="GO" id="GO:0043842">
    <property type="term" value="F:Kdo transferase activity"/>
    <property type="evidence" value="ECO:0007669"/>
    <property type="project" value="UniProtKB-EC"/>
</dbReference>
<gene>
    <name evidence="11" type="primary">waaA</name>
    <name evidence="11" type="ORF">AW11_01963</name>
</gene>
<dbReference type="PATRIC" id="fig|1454004.3.peg.2029"/>
<evidence type="ECO:0000313" key="11">
    <source>
        <dbReference type="EMBL" id="EXI88860.1"/>
    </source>
</evidence>
<keyword evidence="9" id="KW-0472">Membrane</keyword>
<dbReference type="FunFam" id="3.40.50.11720:FF:000001">
    <property type="entry name" value="3-deoxy-D-manno-octulosonic acid transferase"/>
    <property type="match status" value="1"/>
</dbReference>
<organism evidence="11 12">
    <name type="scientific">Accumulibacter regalis</name>
    <dbReference type="NCBI Taxonomy" id="522306"/>
    <lineage>
        <taxon>Bacteria</taxon>
        <taxon>Pseudomonadati</taxon>
        <taxon>Pseudomonadota</taxon>
        <taxon>Betaproteobacteria</taxon>
        <taxon>Candidatus Accumulibacter</taxon>
    </lineage>
</organism>
<dbReference type="Proteomes" id="UP000022141">
    <property type="component" value="Unassembled WGS sequence"/>
</dbReference>
<sequence length="429" mass="46565">MARLALLAYSLLFYLALPLVWLRLLWRARRQPAYVQHLGERHGFYPPLAARQRPLLWLHAVSVGETRAAAPLIDALLAAYPDHHLLLTHMTPTGRETGSELLATHPGRLQQAYLPYDLPDACGRFLDHFRPRVGLLMETELWPNLIDAARRRRVPMALINARLSARSLRGYQRLSRLIGPTLASLSAVAAQTKADGERLQHLGARQPSVSGNLKFDVTPPADKLQLGAQWRQAVGQRPVWLLASSREGEEALLLDALAAVGVADLLLVVVPRHPQRFAEVAALLAARKLAFRRRSSAQLPGSETRVWLGDSMGEMAAYYALADLALMGGTVLPFGGQNLIEAAACGCPLLLGPHSFNFAQASDDAVACGAARRIVDAGQAALVAGELFAQPEELLTMRAAATAFSQAHRGATARTMALIETLTGPRKGC</sequence>
<comment type="subcellular location">
    <subcellularLocation>
        <location evidence="9">Cell membrane</location>
    </subcellularLocation>
</comment>
<evidence type="ECO:0000259" key="10">
    <source>
        <dbReference type="Pfam" id="PF04413"/>
    </source>
</evidence>
<dbReference type="SUPFAM" id="SSF53756">
    <property type="entry name" value="UDP-Glycosyltransferase/glycogen phosphorylase"/>
    <property type="match status" value="1"/>
</dbReference>
<comment type="catalytic activity">
    <reaction evidence="6 9">
        <text>lipid IVA (E. coli) + CMP-3-deoxy-beta-D-manno-octulosonate = alpha-Kdo-(2-&gt;6)-lipid IVA (E. coli) + CMP + H(+)</text>
        <dbReference type="Rhea" id="RHEA:28066"/>
        <dbReference type="ChEBI" id="CHEBI:15378"/>
        <dbReference type="ChEBI" id="CHEBI:58603"/>
        <dbReference type="ChEBI" id="CHEBI:60364"/>
        <dbReference type="ChEBI" id="CHEBI:60377"/>
        <dbReference type="ChEBI" id="CHEBI:85987"/>
        <dbReference type="EC" id="2.4.99.12"/>
    </reaction>
</comment>
<comment type="function">
    <text evidence="9">Involved in lipopolysaccharide (LPS) biosynthesis. Catalyzes the transfer of 3-deoxy-D-manno-octulosonate (Kdo) residue(s) from CMP-Kdo to lipid IV(A), the tetraacyldisaccharide-1,4'-bisphosphate precursor of lipid A.</text>
</comment>
<evidence type="ECO:0000256" key="1">
    <source>
        <dbReference type="ARBA" id="ARBA00004713"/>
    </source>
</evidence>
<dbReference type="PANTHER" id="PTHR42755:SF1">
    <property type="entry name" value="3-DEOXY-D-MANNO-OCTULOSONIC ACID TRANSFERASE, MITOCHONDRIAL-RELATED"/>
    <property type="match status" value="1"/>
</dbReference>